<comment type="caution">
    <text evidence="1">The sequence shown here is derived from an EMBL/GenBank/DDBJ whole genome shotgun (WGS) entry which is preliminary data.</text>
</comment>
<dbReference type="eggNOG" id="ENOG502N5N9">
    <property type="taxonomic scope" value="Archaea"/>
</dbReference>
<dbReference type="AlphaFoldDB" id="M0M0G2"/>
<dbReference type="InterPro" id="IPR058417">
    <property type="entry name" value="DUF8104"/>
</dbReference>
<reference evidence="1 2" key="1">
    <citation type="journal article" date="2014" name="PLoS Genet.">
        <title>Phylogenetically driven sequencing of extremely halophilic archaea reveals strategies for static and dynamic osmo-response.</title>
        <authorList>
            <person name="Becker E.A."/>
            <person name="Seitzer P.M."/>
            <person name="Tritt A."/>
            <person name="Larsen D."/>
            <person name="Krusor M."/>
            <person name="Yao A.I."/>
            <person name="Wu D."/>
            <person name="Madern D."/>
            <person name="Eisen J.A."/>
            <person name="Darling A.E."/>
            <person name="Facciotti M.T."/>
        </authorList>
    </citation>
    <scope>NUCLEOTIDE SEQUENCE [LARGE SCALE GENOMIC DNA]</scope>
    <source>
        <strain evidence="1 2">JCM 10879</strain>
    </source>
</reference>
<dbReference type="OrthoDB" id="351286at2157"/>
<dbReference type="STRING" id="1227454.C446_08831"/>
<evidence type="ECO:0000313" key="2">
    <source>
        <dbReference type="Proteomes" id="UP000011607"/>
    </source>
</evidence>
<name>M0M0G2_9EURY</name>
<organism evidence="1 2">
    <name type="scientific">Halobiforma nitratireducens JCM 10879</name>
    <dbReference type="NCBI Taxonomy" id="1227454"/>
    <lineage>
        <taxon>Archaea</taxon>
        <taxon>Methanobacteriati</taxon>
        <taxon>Methanobacteriota</taxon>
        <taxon>Stenosarchaea group</taxon>
        <taxon>Halobacteria</taxon>
        <taxon>Halobacteriales</taxon>
        <taxon>Natrialbaceae</taxon>
        <taxon>Halobiforma</taxon>
    </lineage>
</organism>
<accession>M0M0G2</accession>
<dbReference type="Pfam" id="PF26406">
    <property type="entry name" value="DUF8104"/>
    <property type="match status" value="1"/>
</dbReference>
<keyword evidence="2" id="KW-1185">Reference proteome</keyword>
<sequence length="139" mass="16915">MVYVDYDGWDGHDPDTSWTEAVNRFLAASQDQQHARLTAELDRIVEQLDRRDAIHAEIVDDLEWQINRYTDRLEQLYRSRTGKQDDERAHLKDRIDTFRQRLRDEHRSHWRDRQDLEEERRAIRRELAEIEDTDLSEVL</sequence>
<evidence type="ECO:0000313" key="1">
    <source>
        <dbReference type="EMBL" id="EMA39161.1"/>
    </source>
</evidence>
<protein>
    <submittedName>
        <fullName evidence="1">Calcium binding protein</fullName>
    </submittedName>
</protein>
<dbReference type="Proteomes" id="UP000011607">
    <property type="component" value="Unassembled WGS sequence"/>
</dbReference>
<proteinExistence type="predicted"/>
<dbReference type="RefSeq" id="WP_006672688.1">
    <property type="nucleotide sequence ID" value="NZ_AOMA01000085.1"/>
</dbReference>
<dbReference type="EMBL" id="AOMA01000085">
    <property type="protein sequence ID" value="EMA39161.1"/>
    <property type="molecule type" value="Genomic_DNA"/>
</dbReference>
<gene>
    <name evidence="1" type="ORF">C446_08831</name>
</gene>